<organism evidence="2 3">
    <name type="scientific">Bifidobacterium adolescentis</name>
    <dbReference type="NCBI Taxonomy" id="1680"/>
    <lineage>
        <taxon>Bacteria</taxon>
        <taxon>Bacillati</taxon>
        <taxon>Actinomycetota</taxon>
        <taxon>Actinomycetes</taxon>
        <taxon>Bifidobacteriales</taxon>
        <taxon>Bifidobacteriaceae</taxon>
        <taxon>Bifidobacterium</taxon>
    </lineage>
</organism>
<accession>A0AAW5JX90</accession>
<proteinExistence type="predicted"/>
<dbReference type="AlphaFoldDB" id="A0AAW5JX90"/>
<dbReference type="InterPro" id="IPR001387">
    <property type="entry name" value="Cro/C1-type_HTH"/>
</dbReference>
<dbReference type="CDD" id="cd00093">
    <property type="entry name" value="HTH_XRE"/>
    <property type="match status" value="1"/>
</dbReference>
<comment type="caution">
    <text evidence="2">The sequence shown here is derived from an EMBL/GenBank/DDBJ whole genome shotgun (WGS) entry which is preliminary data.</text>
</comment>
<evidence type="ECO:0000313" key="3">
    <source>
        <dbReference type="Proteomes" id="UP001206013"/>
    </source>
</evidence>
<sequence>MTIFRKQKFVWKKEIGGLEMDASPVKQWRQDHDILQKDLAAEMGMSPSTLSQKENGHLDWNRSDLAFLKQEKGLSSDFVLGFQRNLNDEEVA</sequence>
<name>A0AAW5JX90_BIFAD</name>
<dbReference type="EMBL" id="JANFYM010000003">
    <property type="protein sequence ID" value="MCQ4792717.1"/>
    <property type="molecule type" value="Genomic_DNA"/>
</dbReference>
<feature type="domain" description="HTH cro/C1-type" evidence="1">
    <location>
        <begin position="25"/>
        <end position="56"/>
    </location>
</feature>
<dbReference type="PROSITE" id="PS50943">
    <property type="entry name" value="HTH_CROC1"/>
    <property type="match status" value="1"/>
</dbReference>
<protein>
    <submittedName>
        <fullName evidence="2">Helix-turn-helix domain-containing protein</fullName>
    </submittedName>
</protein>
<dbReference type="SUPFAM" id="SSF47413">
    <property type="entry name" value="lambda repressor-like DNA-binding domains"/>
    <property type="match status" value="1"/>
</dbReference>
<dbReference type="Pfam" id="PF01381">
    <property type="entry name" value="HTH_3"/>
    <property type="match status" value="1"/>
</dbReference>
<reference evidence="2" key="1">
    <citation type="submission" date="2022-06" db="EMBL/GenBank/DDBJ databases">
        <title>Isolation of gut microbiota from human fecal samples.</title>
        <authorList>
            <person name="Pamer E.G."/>
            <person name="Barat B."/>
            <person name="Waligurski E."/>
            <person name="Medina S."/>
            <person name="Paddock L."/>
            <person name="Mostad J."/>
        </authorList>
    </citation>
    <scope>NUCLEOTIDE SEQUENCE</scope>
    <source>
        <strain evidence="2">SL.1.01</strain>
    </source>
</reference>
<dbReference type="Gene3D" id="1.10.260.40">
    <property type="entry name" value="lambda repressor-like DNA-binding domains"/>
    <property type="match status" value="1"/>
</dbReference>
<evidence type="ECO:0000313" key="2">
    <source>
        <dbReference type="EMBL" id="MCQ4792717.1"/>
    </source>
</evidence>
<dbReference type="GO" id="GO:0003677">
    <property type="term" value="F:DNA binding"/>
    <property type="evidence" value="ECO:0007669"/>
    <property type="project" value="InterPro"/>
</dbReference>
<evidence type="ECO:0000259" key="1">
    <source>
        <dbReference type="PROSITE" id="PS50943"/>
    </source>
</evidence>
<dbReference type="RefSeq" id="WP_226595405.1">
    <property type="nucleotide sequence ID" value="NZ_JADNID010000004.1"/>
</dbReference>
<dbReference type="InterPro" id="IPR010982">
    <property type="entry name" value="Lambda_DNA-bd_dom_sf"/>
</dbReference>
<gene>
    <name evidence="2" type="ORF">NE692_04465</name>
</gene>
<dbReference type="Proteomes" id="UP001206013">
    <property type="component" value="Unassembled WGS sequence"/>
</dbReference>